<protein>
    <submittedName>
        <fullName evidence="7">ABC-type transporter, integral membrane subunit</fullName>
    </submittedName>
</protein>
<evidence type="ECO:0000256" key="4">
    <source>
        <dbReference type="ARBA" id="ARBA00022989"/>
    </source>
</evidence>
<dbReference type="HOGENOM" id="CLU_028880_3_0_12"/>
<reference evidence="7 8" key="1">
    <citation type="journal article" date="2011" name="Stand. Genomic Sci.">
        <title>Complete genome sequence of Treponema succinifaciens type strain (6091).</title>
        <authorList>
            <person name="Han C."/>
            <person name="Gronow S."/>
            <person name="Teshima H."/>
            <person name="Lapidus A."/>
            <person name="Nolan M."/>
            <person name="Lucas S."/>
            <person name="Hammon N."/>
            <person name="Deshpande S."/>
            <person name="Cheng J.F."/>
            <person name="Zeytun A."/>
            <person name="Tapia R."/>
            <person name="Goodwin L."/>
            <person name="Pitluck S."/>
            <person name="Liolios K."/>
            <person name="Pagani I."/>
            <person name="Ivanova N."/>
            <person name="Mavromatis K."/>
            <person name="Mikhailova N."/>
            <person name="Huntemann M."/>
            <person name="Pati A."/>
            <person name="Chen A."/>
            <person name="Palaniappan K."/>
            <person name="Land M."/>
            <person name="Hauser L."/>
            <person name="Brambilla E.M."/>
            <person name="Rohde M."/>
            <person name="Goker M."/>
            <person name="Woyke T."/>
            <person name="Bristow J."/>
            <person name="Eisen J.A."/>
            <person name="Markowitz V."/>
            <person name="Hugenholtz P."/>
            <person name="Kyrpides N.C."/>
            <person name="Klenk H.P."/>
            <person name="Detter J.C."/>
        </authorList>
    </citation>
    <scope>NUCLEOTIDE SEQUENCE [LARGE SCALE GENOMIC DNA]</scope>
    <source>
        <strain evidence="8">ATCC 33096 / DSM 2489 / 6091</strain>
    </source>
</reference>
<dbReference type="AlphaFoldDB" id="F2NXL1"/>
<dbReference type="Proteomes" id="UP000006852">
    <property type="component" value="Chromosome"/>
</dbReference>
<dbReference type="InterPro" id="IPR001851">
    <property type="entry name" value="ABC_transp_permease"/>
</dbReference>
<comment type="subcellular location">
    <subcellularLocation>
        <location evidence="1">Cell membrane</location>
        <topology evidence="1">Multi-pass membrane protein</topology>
    </subcellularLocation>
</comment>
<evidence type="ECO:0000256" key="6">
    <source>
        <dbReference type="SAM" id="Phobius"/>
    </source>
</evidence>
<proteinExistence type="predicted"/>
<dbReference type="OrthoDB" id="9784538at2"/>
<evidence type="ECO:0000313" key="7">
    <source>
        <dbReference type="EMBL" id="AEB15217.1"/>
    </source>
</evidence>
<dbReference type="STRING" id="869209.Tresu_2354"/>
<dbReference type="GO" id="GO:0022857">
    <property type="term" value="F:transmembrane transporter activity"/>
    <property type="evidence" value="ECO:0007669"/>
    <property type="project" value="InterPro"/>
</dbReference>
<reference evidence="8" key="2">
    <citation type="submission" date="2011-04" db="EMBL/GenBank/DDBJ databases">
        <title>The complete genome of chromosome of Treponema succinifaciens DSM 2489.</title>
        <authorList>
            <person name="Lucas S."/>
            <person name="Copeland A."/>
            <person name="Lapidus A."/>
            <person name="Bruce D."/>
            <person name="Goodwin L."/>
            <person name="Pitluck S."/>
            <person name="Peters L."/>
            <person name="Kyrpides N."/>
            <person name="Mavromatis K."/>
            <person name="Ivanova N."/>
            <person name="Ovchinnikova G."/>
            <person name="Teshima H."/>
            <person name="Detter J.C."/>
            <person name="Tapia R."/>
            <person name="Han C."/>
            <person name="Land M."/>
            <person name="Hauser L."/>
            <person name="Markowitz V."/>
            <person name="Cheng J.-F."/>
            <person name="Hugenholtz P."/>
            <person name="Woyke T."/>
            <person name="Wu D."/>
            <person name="Gronow S."/>
            <person name="Wellnitz S."/>
            <person name="Brambilla E."/>
            <person name="Klenk H.-P."/>
            <person name="Eisen J.A."/>
        </authorList>
    </citation>
    <scope>NUCLEOTIDE SEQUENCE [LARGE SCALE GENOMIC DNA]</scope>
    <source>
        <strain evidence="8">ATCC 33096 / DSM 2489 / 6091</strain>
    </source>
</reference>
<dbReference type="GO" id="GO:0005886">
    <property type="term" value="C:plasma membrane"/>
    <property type="evidence" value="ECO:0007669"/>
    <property type="project" value="UniProtKB-SubCell"/>
</dbReference>
<keyword evidence="2" id="KW-1003">Cell membrane</keyword>
<evidence type="ECO:0000256" key="5">
    <source>
        <dbReference type="ARBA" id="ARBA00023136"/>
    </source>
</evidence>
<dbReference type="CDD" id="cd06579">
    <property type="entry name" value="TM_PBP1_transp_AraH_like"/>
    <property type="match status" value="1"/>
</dbReference>
<dbReference type="GeneID" id="302999463"/>
<organism evidence="7 8">
    <name type="scientific">Treponema succinifaciens (strain ATCC 33096 / DSM 2489 / 6091)</name>
    <dbReference type="NCBI Taxonomy" id="869209"/>
    <lineage>
        <taxon>Bacteria</taxon>
        <taxon>Pseudomonadati</taxon>
        <taxon>Spirochaetota</taxon>
        <taxon>Spirochaetia</taxon>
        <taxon>Spirochaetales</taxon>
        <taxon>Treponemataceae</taxon>
        <taxon>Treponema</taxon>
    </lineage>
</organism>
<keyword evidence="4 6" id="KW-1133">Transmembrane helix</keyword>
<sequence>MTSKKITDFLLGLIKKQIFIPIAALLILVIFNLAADPSFFKITLGQNSEGFPVLSGYLITILDNASELVILAIGMTLVTAASGGQDISVGAGIAIAGSVILRVLCGTDARPETLQAPIFVAFLVGCIVSMAFGGFNGVLVSYFKIQPMVATLILFTAGRSIAAWINDNALPIVVEPVFGYFGNFIPGIPVPTPVFIAIICIIITMLVLKFTNLGLYTQAVGINSNSSRLNGLDPQFIKFITYVIMGLCVAVAGFIKVCRISSINYSVIAKDIEMDAILAVALGGNALSGGKFNMWASILGAYVIQFLTTTLFKFNVASTALPAYKAVVVIILVVISAPVFREKMSQLAKQISGARKHAAANGGC</sequence>
<dbReference type="KEGG" id="tsu:Tresu_2354"/>
<keyword evidence="3 6" id="KW-0812">Transmembrane</keyword>
<accession>F2NXL1</accession>
<gene>
    <name evidence="7" type="ordered locus">Tresu_2354</name>
</gene>
<evidence type="ECO:0000256" key="2">
    <source>
        <dbReference type="ARBA" id="ARBA00022475"/>
    </source>
</evidence>
<feature type="transmembrane region" description="Helical" evidence="6">
    <location>
        <begin position="276"/>
        <end position="303"/>
    </location>
</feature>
<feature type="transmembrane region" description="Helical" evidence="6">
    <location>
        <begin position="177"/>
        <end position="208"/>
    </location>
</feature>
<feature type="transmembrane region" description="Helical" evidence="6">
    <location>
        <begin position="323"/>
        <end position="340"/>
    </location>
</feature>
<evidence type="ECO:0000256" key="1">
    <source>
        <dbReference type="ARBA" id="ARBA00004651"/>
    </source>
</evidence>
<dbReference type="PANTHER" id="PTHR32196:SF19">
    <property type="entry name" value="GALACTOFURANOSE TRANSPORTER PERMEASE PROTEIN YTFT"/>
    <property type="match status" value="1"/>
</dbReference>
<dbReference type="PANTHER" id="PTHR32196">
    <property type="entry name" value="ABC TRANSPORTER PERMEASE PROTEIN YPHD-RELATED-RELATED"/>
    <property type="match status" value="1"/>
</dbReference>
<dbReference type="eggNOG" id="COG1172">
    <property type="taxonomic scope" value="Bacteria"/>
</dbReference>
<feature type="transmembrane region" description="Helical" evidence="6">
    <location>
        <begin position="236"/>
        <end position="255"/>
    </location>
</feature>
<keyword evidence="5 6" id="KW-0472">Membrane</keyword>
<name>F2NXL1_TRES6</name>
<feature type="transmembrane region" description="Helical" evidence="6">
    <location>
        <begin position="87"/>
        <end position="105"/>
    </location>
</feature>
<dbReference type="Pfam" id="PF02653">
    <property type="entry name" value="BPD_transp_2"/>
    <property type="match status" value="1"/>
</dbReference>
<evidence type="ECO:0000313" key="8">
    <source>
        <dbReference type="Proteomes" id="UP000006852"/>
    </source>
</evidence>
<feature type="transmembrane region" description="Helical" evidence="6">
    <location>
        <begin position="117"/>
        <end position="139"/>
    </location>
</feature>
<dbReference type="EMBL" id="CP002631">
    <property type="protein sequence ID" value="AEB15217.1"/>
    <property type="molecule type" value="Genomic_DNA"/>
</dbReference>
<evidence type="ECO:0000256" key="3">
    <source>
        <dbReference type="ARBA" id="ARBA00022692"/>
    </source>
</evidence>
<keyword evidence="8" id="KW-1185">Reference proteome</keyword>
<feature type="transmembrane region" description="Helical" evidence="6">
    <location>
        <begin position="18"/>
        <end position="35"/>
    </location>
</feature>
<dbReference type="RefSeq" id="WP_013702469.1">
    <property type="nucleotide sequence ID" value="NC_015385.1"/>
</dbReference>